<dbReference type="EMBL" id="CAJJDP010000166">
    <property type="protein sequence ID" value="CAD8213699.1"/>
    <property type="molecule type" value="Genomic_DNA"/>
</dbReference>
<evidence type="ECO:0000256" key="4">
    <source>
        <dbReference type="SAM" id="MobiDB-lite"/>
    </source>
</evidence>
<dbReference type="PANTHER" id="PTHR12327:SF0">
    <property type="entry name" value="ALPHA-TUBULIN N-ACETYLTRANSFERASE 1"/>
    <property type="match status" value="1"/>
</dbReference>
<dbReference type="GO" id="GO:0070507">
    <property type="term" value="P:regulation of microtubule cytoskeleton organization"/>
    <property type="evidence" value="ECO:0007669"/>
    <property type="project" value="UniProtKB-UniRule"/>
</dbReference>
<comment type="catalytic activity">
    <reaction evidence="3">
        <text>L-lysyl-[alpha-tubulin] + acetyl-CoA = N(6)-acetyl-L-lysyl-[alpha-tubulin] + CoA + H(+)</text>
        <dbReference type="Rhea" id="RHEA:15277"/>
        <dbReference type="Rhea" id="RHEA-COMP:11278"/>
        <dbReference type="Rhea" id="RHEA-COMP:11279"/>
        <dbReference type="ChEBI" id="CHEBI:15378"/>
        <dbReference type="ChEBI" id="CHEBI:29969"/>
        <dbReference type="ChEBI" id="CHEBI:57287"/>
        <dbReference type="ChEBI" id="CHEBI:57288"/>
        <dbReference type="ChEBI" id="CHEBI:61930"/>
        <dbReference type="EC" id="2.3.1.108"/>
    </reaction>
</comment>
<dbReference type="Pfam" id="PF05301">
    <property type="entry name" value="Acetyltransf_16"/>
    <property type="match status" value="1"/>
</dbReference>
<feature type="region of interest" description="Disordered" evidence="4">
    <location>
        <begin position="178"/>
        <end position="217"/>
    </location>
</feature>
<dbReference type="CDD" id="cd04301">
    <property type="entry name" value="NAT_SF"/>
    <property type="match status" value="1"/>
</dbReference>
<sequence>MQFNFYLSKCMTVNENGMTILNGNQKRNPQLDDVITVMGEASALAQNLKQVITSPIRFFQTDQKMYIKSEGKLCLGILKIGRKNLFHRDLNGVIKEIQPICVLDFYVHESVQRKGIGKELFEEMLRQETLRPEKLGYDRPSPKLLGFLKKYYNLQSYIPQNNNYVIYSQYFFDNKPTNASQQQFAQQNHQQSQNPQLVNQQVQQQRVQPQQTPQKMDQLDQMMQQMSLESKQQYQSYQKTKAQPPWATDQKQYQNMYQTTTGMMSAQIHKR</sequence>
<organism evidence="6 7">
    <name type="scientific">Paramecium octaurelia</name>
    <dbReference type="NCBI Taxonomy" id="43137"/>
    <lineage>
        <taxon>Eukaryota</taxon>
        <taxon>Sar</taxon>
        <taxon>Alveolata</taxon>
        <taxon>Ciliophora</taxon>
        <taxon>Intramacronucleata</taxon>
        <taxon>Oligohymenophorea</taxon>
        <taxon>Peniculida</taxon>
        <taxon>Parameciidae</taxon>
        <taxon>Paramecium</taxon>
    </lineage>
</organism>
<comment type="caution">
    <text evidence="6">The sequence shown here is derived from an EMBL/GenBank/DDBJ whole genome shotgun (WGS) entry which is preliminary data.</text>
</comment>
<dbReference type="OMA" id="MYIKSEG"/>
<feature type="binding site" evidence="3">
    <location>
        <begin position="105"/>
        <end position="118"/>
    </location>
    <ligand>
        <name>acetyl-CoA</name>
        <dbReference type="ChEBI" id="CHEBI:57288"/>
    </ligand>
</feature>
<feature type="site" description="Crucial for catalytic activity" evidence="3">
    <location>
        <position position="46"/>
    </location>
</feature>
<name>A0A8S1YIK0_PAROT</name>
<feature type="domain" description="N-acetyltransferase" evidence="5">
    <location>
        <begin position="1"/>
        <end position="171"/>
    </location>
</feature>
<evidence type="ECO:0000256" key="1">
    <source>
        <dbReference type="ARBA" id="ARBA00022679"/>
    </source>
</evidence>
<keyword evidence="1 3" id="KW-0808">Transferase</keyword>
<dbReference type="AlphaFoldDB" id="A0A8S1YIK0"/>
<evidence type="ECO:0000256" key="2">
    <source>
        <dbReference type="ARBA" id="ARBA00023315"/>
    </source>
</evidence>
<dbReference type="InterPro" id="IPR038746">
    <property type="entry name" value="Atat"/>
</dbReference>
<dbReference type="GO" id="GO:0005874">
    <property type="term" value="C:microtubule"/>
    <property type="evidence" value="ECO:0007669"/>
    <property type="project" value="InterPro"/>
</dbReference>
<dbReference type="OrthoDB" id="447510at2759"/>
<accession>A0A8S1YIK0</accession>
<protein>
    <recommendedName>
        <fullName evidence="3">Alpha-tubulin N-acetyltransferase</fullName>
        <shortName evidence="3">Alpha-TAT</shortName>
        <shortName evidence="3">TAT</shortName>
        <ecNumber evidence="3">2.3.1.108</ecNumber>
    </recommendedName>
    <alternativeName>
        <fullName evidence="3">Acetyltransferase mec-17 homolog</fullName>
    </alternativeName>
</protein>
<gene>
    <name evidence="6" type="ORF">POCTA_138.1.T1630024</name>
</gene>
<dbReference type="InterPro" id="IPR007965">
    <property type="entry name" value="GNAT_ATAT"/>
</dbReference>
<evidence type="ECO:0000256" key="3">
    <source>
        <dbReference type="HAMAP-Rule" id="MF_03130"/>
    </source>
</evidence>
<evidence type="ECO:0000313" key="7">
    <source>
        <dbReference type="Proteomes" id="UP000683925"/>
    </source>
</evidence>
<proteinExistence type="inferred from homology"/>
<reference evidence="6" key="1">
    <citation type="submission" date="2021-01" db="EMBL/GenBank/DDBJ databases">
        <authorList>
            <consortium name="Genoscope - CEA"/>
            <person name="William W."/>
        </authorList>
    </citation>
    <scope>NUCLEOTIDE SEQUENCE</scope>
</reference>
<dbReference type="PANTHER" id="PTHR12327">
    <property type="entry name" value="ALPHA-TUBULIN N-ACETYLTRANSFERASE 1"/>
    <property type="match status" value="1"/>
</dbReference>
<dbReference type="Proteomes" id="UP000683925">
    <property type="component" value="Unassembled WGS sequence"/>
</dbReference>
<dbReference type="EC" id="2.3.1.108" evidence="3"/>
<dbReference type="HAMAP" id="MF_03130">
    <property type="entry name" value="mec17"/>
    <property type="match status" value="1"/>
</dbReference>
<keyword evidence="7" id="KW-1185">Reference proteome</keyword>
<dbReference type="PROSITE" id="PS51730">
    <property type="entry name" value="GNAT_ATAT"/>
    <property type="match status" value="1"/>
</dbReference>
<keyword evidence="2 3" id="KW-0012">Acyltransferase</keyword>
<comment type="function">
    <text evidence="3">Specifically acetylates 'Lys-40' in alpha-tubulin on the lumenal side of microtubules. Promotes microtubule destabilization and accelerates microtubule dynamics; this activity may be independent of acetylation activity. Acetylates alpha-tubulin with a slow enzymatic rate, due to a catalytic site that is not optimized for acetyl transfer. Enters the microtubule through each end and diffuses quickly throughout the lumen of microtubules. Acetylates only long/old microtubules because of its slow acetylation rate since it does not have time to act on dynamically unstable microtubules before the enzyme is released.</text>
</comment>
<feature type="binding site" evidence="3">
    <location>
        <begin position="141"/>
        <end position="150"/>
    </location>
    <ligand>
        <name>acetyl-CoA</name>
        <dbReference type="ChEBI" id="CHEBI:57288"/>
    </ligand>
</feature>
<evidence type="ECO:0000313" key="6">
    <source>
        <dbReference type="EMBL" id="CAD8213699.1"/>
    </source>
</evidence>
<dbReference type="GO" id="GO:0019799">
    <property type="term" value="F:tubulin N-acetyltransferase activity"/>
    <property type="evidence" value="ECO:0007669"/>
    <property type="project" value="UniProtKB-UniRule"/>
</dbReference>
<dbReference type="FunFam" id="3.40.630.30:FF:000216">
    <property type="entry name" value="Alpha-tubulin N-acetyltransferase"/>
    <property type="match status" value="1"/>
</dbReference>
<comment type="similarity">
    <text evidence="3">Belongs to the acetyltransferase ATAT1 family.</text>
</comment>
<evidence type="ECO:0000259" key="5">
    <source>
        <dbReference type="PROSITE" id="PS51730"/>
    </source>
</evidence>